<proteinExistence type="predicted"/>
<sequence length="138" mass="15186">MKTTTPDTTNHVFLVSSVVVIAASSAVVVSAGVVVASIILDLHITLRWPRRRSRACAEGAQRLVDFSAHLLHIVRLLDVTVRDAVGVLGPGQADKPDGKMRSLTSSIWRRACYRLLSQWTFELPVARLNDLQSITLKE</sequence>
<dbReference type="RefSeq" id="XP_009828336.1">
    <property type="nucleotide sequence ID" value="XM_009830034.1"/>
</dbReference>
<organism evidence="2">
    <name type="scientific">Aphanomyces astaci</name>
    <name type="common">Crayfish plague agent</name>
    <dbReference type="NCBI Taxonomy" id="112090"/>
    <lineage>
        <taxon>Eukaryota</taxon>
        <taxon>Sar</taxon>
        <taxon>Stramenopiles</taxon>
        <taxon>Oomycota</taxon>
        <taxon>Saprolegniomycetes</taxon>
        <taxon>Saprolegniales</taxon>
        <taxon>Verrucalvaceae</taxon>
        <taxon>Aphanomyces</taxon>
    </lineage>
</organism>
<accession>W4GSJ9</accession>
<keyword evidence="1" id="KW-0812">Transmembrane</keyword>
<dbReference type="EMBL" id="KI913122">
    <property type="protein sequence ID" value="ETV82667.1"/>
    <property type="molecule type" value="Genomic_DNA"/>
</dbReference>
<dbReference type="GeneID" id="20807233"/>
<reference evidence="2" key="1">
    <citation type="submission" date="2013-12" db="EMBL/GenBank/DDBJ databases">
        <title>The Genome Sequence of Aphanomyces astaci APO3.</title>
        <authorList>
            <consortium name="The Broad Institute Genomics Platform"/>
            <person name="Russ C."/>
            <person name="Tyler B."/>
            <person name="van West P."/>
            <person name="Dieguez-Uribeondo J."/>
            <person name="Young S.K."/>
            <person name="Zeng Q."/>
            <person name="Gargeya S."/>
            <person name="Fitzgerald M."/>
            <person name="Abouelleil A."/>
            <person name="Alvarado L."/>
            <person name="Chapman S.B."/>
            <person name="Gainer-Dewar J."/>
            <person name="Goldberg J."/>
            <person name="Griggs A."/>
            <person name="Gujja S."/>
            <person name="Hansen M."/>
            <person name="Howarth C."/>
            <person name="Imamovic A."/>
            <person name="Ireland A."/>
            <person name="Larimer J."/>
            <person name="McCowan C."/>
            <person name="Murphy C."/>
            <person name="Pearson M."/>
            <person name="Poon T.W."/>
            <person name="Priest M."/>
            <person name="Roberts A."/>
            <person name="Saif S."/>
            <person name="Shea T."/>
            <person name="Sykes S."/>
            <person name="Wortman J."/>
            <person name="Nusbaum C."/>
            <person name="Birren B."/>
        </authorList>
    </citation>
    <scope>NUCLEOTIDE SEQUENCE [LARGE SCALE GENOMIC DNA]</scope>
    <source>
        <strain evidence="2">APO3</strain>
    </source>
</reference>
<evidence type="ECO:0000313" key="2">
    <source>
        <dbReference type="EMBL" id="ETV82667.1"/>
    </source>
</evidence>
<dbReference type="AlphaFoldDB" id="W4GSJ9"/>
<keyword evidence="1" id="KW-0472">Membrane</keyword>
<keyword evidence="1" id="KW-1133">Transmembrane helix</keyword>
<protein>
    <submittedName>
        <fullName evidence="2">Uncharacterized protein</fullName>
    </submittedName>
</protein>
<feature type="transmembrane region" description="Helical" evidence="1">
    <location>
        <begin position="12"/>
        <end position="44"/>
    </location>
</feature>
<name>W4GSJ9_APHAT</name>
<dbReference type="VEuPathDB" id="FungiDB:H257_05237"/>
<evidence type="ECO:0000256" key="1">
    <source>
        <dbReference type="SAM" id="Phobius"/>
    </source>
</evidence>
<gene>
    <name evidence="2" type="ORF">H257_05237</name>
</gene>